<dbReference type="PANTHER" id="PTHR35519:SF2">
    <property type="entry name" value="PH DOMAIN PROTEIN"/>
    <property type="match status" value="1"/>
</dbReference>
<dbReference type="EMBL" id="CP099464">
    <property type="protein sequence ID" value="UUO14907.1"/>
    <property type="molecule type" value="Genomic_DNA"/>
</dbReference>
<dbReference type="Proteomes" id="UP001057561">
    <property type="component" value="Chromosome"/>
</dbReference>
<keyword evidence="1" id="KW-0812">Transmembrane</keyword>
<keyword evidence="1" id="KW-0472">Membrane</keyword>
<dbReference type="Pfam" id="PF13430">
    <property type="entry name" value="DUF4112"/>
    <property type="match status" value="1"/>
</dbReference>
<dbReference type="PANTHER" id="PTHR35519">
    <property type="entry name" value="MEMBRANE PROTEINS"/>
    <property type="match status" value="1"/>
</dbReference>
<feature type="transmembrane region" description="Helical" evidence="1">
    <location>
        <begin position="134"/>
        <end position="161"/>
    </location>
</feature>
<feature type="transmembrane region" description="Helical" evidence="1">
    <location>
        <begin position="47"/>
        <end position="68"/>
    </location>
</feature>
<gene>
    <name evidence="2" type="ORF">NG743_23325</name>
</gene>
<proteinExistence type="predicted"/>
<reference evidence="2" key="1">
    <citation type="submission" date="2022-06" db="EMBL/GenBank/DDBJ databases">
        <title>Nostosin G and Spiroidesin B from the Cyanobacterium Dolichospermum sp. NIES-1697.</title>
        <authorList>
            <person name="Phan C.-S."/>
            <person name="Mehjabin J.J."/>
            <person name="Anas A.R.J."/>
            <person name="Hayasaka M."/>
            <person name="Onoki R."/>
            <person name="Wang J."/>
            <person name="Umezawa T."/>
            <person name="Washio K."/>
            <person name="Morikawa M."/>
            <person name="Okino T."/>
        </authorList>
    </citation>
    <scope>NUCLEOTIDE SEQUENCE</scope>
    <source>
        <strain evidence="2">NIES-1697</strain>
    </source>
</reference>
<evidence type="ECO:0000313" key="3">
    <source>
        <dbReference type="Proteomes" id="UP001057561"/>
    </source>
</evidence>
<keyword evidence="3" id="KW-1185">Reference proteome</keyword>
<evidence type="ECO:0000256" key="1">
    <source>
        <dbReference type="SAM" id="Phobius"/>
    </source>
</evidence>
<accession>A0ABY5LW09</accession>
<sequence>MPNSSEPFVITPDGYAPRLKRLRQFSGLLDNIITIPGTQIGVGLDPIIGLLPIGGDALGLIFSFYIIMEAAQLGVPVATLGRMVMNVIVDSLVGAIPMLGDLFDFAWRANNYNIILLEAALKSPHQNQKADNSFILIFSIGLFLLAIVLISIPVILIRILWQVFTGS</sequence>
<name>A0ABY5LW09_9CYAN</name>
<evidence type="ECO:0000313" key="2">
    <source>
        <dbReference type="EMBL" id="UUO14907.1"/>
    </source>
</evidence>
<dbReference type="InterPro" id="IPR025187">
    <property type="entry name" value="DUF4112"/>
</dbReference>
<keyword evidence="1" id="KW-1133">Transmembrane helix</keyword>
<dbReference type="RefSeq" id="WP_027401598.1">
    <property type="nucleotide sequence ID" value="NZ_CP099464.1"/>
</dbReference>
<protein>
    <submittedName>
        <fullName evidence="2">DUF4112 domain-containing protein</fullName>
    </submittedName>
</protein>
<organism evidence="2 3">
    <name type="scientific">Dolichospermum heterosporum TAC447</name>
    <dbReference type="NCBI Taxonomy" id="747523"/>
    <lineage>
        <taxon>Bacteria</taxon>
        <taxon>Bacillati</taxon>
        <taxon>Cyanobacteriota</taxon>
        <taxon>Cyanophyceae</taxon>
        <taxon>Nostocales</taxon>
        <taxon>Aphanizomenonaceae</taxon>
        <taxon>Dolichospermum</taxon>
        <taxon>Dolichospermum heterosporum</taxon>
    </lineage>
</organism>